<dbReference type="InterPro" id="IPR040704">
    <property type="entry name" value="HEPN_AbiU2"/>
</dbReference>
<reference evidence="2 3" key="1">
    <citation type="submission" date="2021-01" db="EMBL/GenBank/DDBJ databases">
        <title>Carboxyliciviraga sp.nov., isolated from coastal sediments.</title>
        <authorList>
            <person name="Lu D."/>
            <person name="Zhang T."/>
        </authorList>
    </citation>
    <scope>NUCLEOTIDE SEQUENCE [LARGE SCALE GENOMIC DNA]</scope>
    <source>
        <strain evidence="2 3">N1Y132</strain>
    </source>
</reference>
<dbReference type="Pfam" id="PF18734">
    <property type="entry name" value="HEPN_AbiU2"/>
    <property type="match status" value="1"/>
</dbReference>
<evidence type="ECO:0000313" key="2">
    <source>
        <dbReference type="EMBL" id="MBK3518520.1"/>
    </source>
</evidence>
<evidence type="ECO:0000313" key="3">
    <source>
        <dbReference type="Proteomes" id="UP000605676"/>
    </source>
</evidence>
<accession>A0ABS1HM33</accession>
<organism evidence="2 3">
    <name type="scientific">Carboxylicivirga marina</name>
    <dbReference type="NCBI Taxonomy" id="2800988"/>
    <lineage>
        <taxon>Bacteria</taxon>
        <taxon>Pseudomonadati</taxon>
        <taxon>Bacteroidota</taxon>
        <taxon>Bacteroidia</taxon>
        <taxon>Marinilabiliales</taxon>
        <taxon>Marinilabiliaceae</taxon>
        <taxon>Carboxylicivirga</taxon>
    </lineage>
</organism>
<evidence type="ECO:0000259" key="1">
    <source>
        <dbReference type="Pfam" id="PF18734"/>
    </source>
</evidence>
<dbReference type="Proteomes" id="UP000605676">
    <property type="component" value="Unassembled WGS sequence"/>
</dbReference>
<proteinExistence type="predicted"/>
<comment type="caution">
    <text evidence="2">The sequence shown here is derived from an EMBL/GenBank/DDBJ whole genome shotgun (WGS) entry which is preliminary data.</text>
</comment>
<feature type="domain" description="HEPN AbiU2-like" evidence="1">
    <location>
        <begin position="5"/>
        <end position="136"/>
    </location>
</feature>
<keyword evidence="3" id="KW-1185">Reference proteome</keyword>
<sequence>MEFEVFFNDNESIRDLRDELLPDFFLDLYDFYWEDFLITIARLLDNHKQGQNLNLTLFTLVEVLKEKDKETFKDVKNQLDNIKEKYKDIITYRRKCLAHYDLDYTTGTKDFGSSTHIDEVHAFLDSMLDIINRTLIALGENPKTNLVMYPGRYRGAKELLRILEKEKQSRNLENGNYSRTIVFF</sequence>
<dbReference type="RefSeq" id="WP_200465746.1">
    <property type="nucleotide sequence ID" value="NZ_JAENRR010000035.1"/>
</dbReference>
<dbReference type="EMBL" id="JAENRR010000035">
    <property type="protein sequence ID" value="MBK3518520.1"/>
    <property type="molecule type" value="Genomic_DNA"/>
</dbReference>
<gene>
    <name evidence="2" type="ORF">JIV24_14340</name>
</gene>
<name>A0ABS1HM33_9BACT</name>
<protein>
    <recommendedName>
        <fullName evidence="1">HEPN AbiU2-like domain-containing protein</fullName>
    </recommendedName>
</protein>